<protein>
    <submittedName>
        <fullName evidence="1">Uncharacterized protein</fullName>
    </submittedName>
</protein>
<dbReference type="EMBL" id="JMTM01000046">
    <property type="protein sequence ID" value="OAZ03902.1"/>
    <property type="molecule type" value="Genomic_DNA"/>
</dbReference>
<keyword evidence="2" id="KW-1185">Reference proteome</keyword>
<dbReference type="RefSeq" id="WP_064715399.1">
    <property type="nucleotide sequence ID" value="NZ_JMTM01000046.1"/>
</dbReference>
<sequence length="76" mass="8740">MKNISGVEFKRDVSGKAKSVTIDLQKHGEALQFFLEQVGALSEEENFEKKWSEGISGEELVKRVHTHLRTLPWKKE</sequence>
<comment type="caution">
    <text evidence="1">The sequence shown here is derived from an EMBL/GenBank/DDBJ whole genome shotgun (WGS) entry which is preliminary data.</text>
</comment>
<name>A0A199XR55_9FLAO</name>
<proteinExistence type="predicted"/>
<accession>A0A199XR55</accession>
<dbReference type="PATRIC" id="fig|29536.5.peg.1670"/>
<reference evidence="1 2" key="1">
    <citation type="submission" date="2016-06" db="EMBL/GenBank/DDBJ databases">
        <title>Draft genome sequence of Flavobacterium succinicans strain DD5b.</title>
        <authorList>
            <person name="Poehlein A."/>
            <person name="Daniel R."/>
            <person name="Simeonova D.D."/>
        </authorList>
    </citation>
    <scope>NUCLEOTIDE SEQUENCE [LARGE SCALE GENOMIC DNA]</scope>
    <source>
        <strain evidence="1 2">DD5b</strain>
    </source>
</reference>
<gene>
    <name evidence="1" type="ORF">FLB_15910</name>
</gene>
<organism evidence="1 2">
    <name type="scientific">Flavobacterium succinicans</name>
    <dbReference type="NCBI Taxonomy" id="29536"/>
    <lineage>
        <taxon>Bacteria</taxon>
        <taxon>Pseudomonadati</taxon>
        <taxon>Bacteroidota</taxon>
        <taxon>Flavobacteriia</taxon>
        <taxon>Flavobacteriales</taxon>
        <taxon>Flavobacteriaceae</taxon>
        <taxon>Flavobacterium</taxon>
    </lineage>
</organism>
<dbReference type="AlphaFoldDB" id="A0A199XR55"/>
<evidence type="ECO:0000313" key="2">
    <source>
        <dbReference type="Proteomes" id="UP000093807"/>
    </source>
</evidence>
<dbReference type="Proteomes" id="UP000093807">
    <property type="component" value="Unassembled WGS sequence"/>
</dbReference>
<evidence type="ECO:0000313" key="1">
    <source>
        <dbReference type="EMBL" id="OAZ03902.1"/>
    </source>
</evidence>
<dbReference type="OrthoDB" id="1270463at2"/>